<protein>
    <submittedName>
        <fullName evidence="4">Uncharacterized protein</fullName>
    </submittedName>
</protein>
<feature type="compositionally biased region" description="Polar residues" evidence="1">
    <location>
        <begin position="204"/>
        <end position="221"/>
    </location>
</feature>
<feature type="region of interest" description="Disordered" evidence="1">
    <location>
        <begin position="114"/>
        <end position="134"/>
    </location>
</feature>
<feature type="compositionally biased region" description="Gly residues" evidence="1">
    <location>
        <begin position="418"/>
        <end position="435"/>
    </location>
</feature>
<dbReference type="Proteomes" id="UP000326979">
    <property type="component" value="Unassembled WGS sequence"/>
</dbReference>
<feature type="region of interest" description="Disordered" evidence="1">
    <location>
        <begin position="203"/>
        <end position="232"/>
    </location>
</feature>
<keyword evidence="2" id="KW-0812">Transmembrane</keyword>
<keyword evidence="5" id="KW-1185">Reference proteome</keyword>
<feature type="compositionally biased region" description="Low complexity" evidence="1">
    <location>
        <begin position="168"/>
        <end position="183"/>
    </location>
</feature>
<organism evidence="4 5">
    <name type="scientific">Streptomyces phyllanthi</name>
    <dbReference type="NCBI Taxonomy" id="1803180"/>
    <lineage>
        <taxon>Bacteria</taxon>
        <taxon>Bacillati</taxon>
        <taxon>Actinomycetota</taxon>
        <taxon>Actinomycetes</taxon>
        <taxon>Kitasatosporales</taxon>
        <taxon>Streptomycetaceae</taxon>
        <taxon>Streptomyces</taxon>
    </lineage>
</organism>
<sequence>MMGRRTVWWRAVAAVGAALCATTALPEQAAAAGNPDPYAFAEDARTVEGTPATTGSVRLAPGQAYRSSLGEDGKLYYRLELDDSSHAYVSVTAVPKPGTTVASTEGVKVSLQDADNHRCSSETSRFGPTRSPRPVTAWASREIGSDPYMCQGAGTYYVVVERVGTVTSSRGSEGQETEGSQGSPDEGSAWALELGYVLEPPLKQTGSTKAPETWNSASPQGISGDAERRKGGTSFATASPVAQGVWEAPGGIRPGGTLYYKVPVDWGQQLYVTAELGSASSDSDGFVGSALVMSLYNPVRGFADDVTSGYDGSQRSVDLKPLPPVRYTNRFALSNEMSAMRFAGWYYLAVHLGAPVADRFGDGPFGLTLRVRVAGTAAEGPGYLGASEPQGVFEVTDEDWETAERGPESGAEVDEGSGYSGGGESGGTAGSGGSQASGSTQGLAAHDTSLKLVAVGGIGTGSVLVLGLALWTVMARRRAG</sequence>
<feature type="region of interest" description="Disordered" evidence="1">
    <location>
        <begin position="400"/>
        <end position="441"/>
    </location>
</feature>
<evidence type="ECO:0000313" key="4">
    <source>
        <dbReference type="EMBL" id="MPY42191.1"/>
    </source>
</evidence>
<comment type="caution">
    <text evidence="4">The sequence shown here is derived from an EMBL/GenBank/DDBJ whole genome shotgun (WGS) entry which is preliminary data.</text>
</comment>
<feature type="transmembrane region" description="Helical" evidence="2">
    <location>
        <begin position="452"/>
        <end position="474"/>
    </location>
</feature>
<name>A0A5N8W3X4_9ACTN</name>
<evidence type="ECO:0000313" key="5">
    <source>
        <dbReference type="Proteomes" id="UP000326979"/>
    </source>
</evidence>
<keyword evidence="2" id="KW-0472">Membrane</keyword>
<dbReference type="EMBL" id="VJZE01000138">
    <property type="protein sequence ID" value="MPY42191.1"/>
    <property type="molecule type" value="Genomic_DNA"/>
</dbReference>
<proteinExistence type="predicted"/>
<gene>
    <name evidence="4" type="ORF">FNH04_20450</name>
</gene>
<feature type="chain" id="PRO_5039086034" evidence="3">
    <location>
        <begin position="30"/>
        <end position="480"/>
    </location>
</feature>
<keyword evidence="3" id="KW-0732">Signal</keyword>
<feature type="region of interest" description="Disordered" evidence="1">
    <location>
        <begin position="168"/>
        <end position="187"/>
    </location>
</feature>
<reference evidence="4 5" key="1">
    <citation type="submission" date="2019-07" db="EMBL/GenBank/DDBJ databases">
        <title>New species of Amycolatopsis and Streptomyces.</title>
        <authorList>
            <person name="Duangmal K."/>
            <person name="Teo W.F.A."/>
            <person name="Lipun K."/>
        </authorList>
    </citation>
    <scope>NUCLEOTIDE SEQUENCE [LARGE SCALE GENOMIC DNA]</scope>
    <source>
        <strain evidence="4 5">TISTR 2346</strain>
    </source>
</reference>
<keyword evidence="2" id="KW-1133">Transmembrane helix</keyword>
<evidence type="ECO:0000256" key="1">
    <source>
        <dbReference type="SAM" id="MobiDB-lite"/>
    </source>
</evidence>
<evidence type="ECO:0000256" key="2">
    <source>
        <dbReference type="SAM" id="Phobius"/>
    </source>
</evidence>
<accession>A0A5N8W3X4</accession>
<evidence type="ECO:0000256" key="3">
    <source>
        <dbReference type="SAM" id="SignalP"/>
    </source>
</evidence>
<feature type="signal peptide" evidence="3">
    <location>
        <begin position="1"/>
        <end position="29"/>
    </location>
</feature>
<dbReference type="AlphaFoldDB" id="A0A5N8W3X4"/>